<sequence>MNQIEKLQDILNDEIAHQLFYNEHAVRITDSATRQFLMQLRDDKMRNITLLQTEIDKMRKQGKV</sequence>
<dbReference type="Proteomes" id="UP001596002">
    <property type="component" value="Unassembled WGS sequence"/>
</dbReference>
<name>A0ABV9Q396_9BACL</name>
<organism evidence="1 2">
    <name type="scientific">Effusibacillus consociatus</name>
    <dbReference type="NCBI Taxonomy" id="1117041"/>
    <lineage>
        <taxon>Bacteria</taxon>
        <taxon>Bacillati</taxon>
        <taxon>Bacillota</taxon>
        <taxon>Bacilli</taxon>
        <taxon>Bacillales</taxon>
        <taxon>Alicyclobacillaceae</taxon>
        <taxon>Effusibacillus</taxon>
    </lineage>
</organism>
<comment type="caution">
    <text evidence="1">The sequence shown here is derived from an EMBL/GenBank/DDBJ whole genome shotgun (WGS) entry which is preliminary data.</text>
</comment>
<dbReference type="EMBL" id="JBHSHC010000112">
    <property type="protein sequence ID" value="MFC4768976.1"/>
    <property type="molecule type" value="Genomic_DNA"/>
</dbReference>
<reference evidence="2" key="1">
    <citation type="journal article" date="2019" name="Int. J. Syst. Evol. Microbiol.">
        <title>The Global Catalogue of Microorganisms (GCM) 10K type strain sequencing project: providing services to taxonomists for standard genome sequencing and annotation.</title>
        <authorList>
            <consortium name="The Broad Institute Genomics Platform"/>
            <consortium name="The Broad Institute Genome Sequencing Center for Infectious Disease"/>
            <person name="Wu L."/>
            <person name="Ma J."/>
        </authorList>
    </citation>
    <scope>NUCLEOTIDE SEQUENCE [LARGE SCALE GENOMIC DNA]</scope>
    <source>
        <strain evidence="2">WYCCWR 12678</strain>
    </source>
</reference>
<dbReference type="RefSeq" id="WP_380026942.1">
    <property type="nucleotide sequence ID" value="NZ_JBHSHC010000112.1"/>
</dbReference>
<evidence type="ECO:0000313" key="1">
    <source>
        <dbReference type="EMBL" id="MFC4768976.1"/>
    </source>
</evidence>
<protein>
    <submittedName>
        <fullName evidence="1">Uncharacterized protein</fullName>
    </submittedName>
</protein>
<accession>A0ABV9Q396</accession>
<keyword evidence="2" id="KW-1185">Reference proteome</keyword>
<proteinExistence type="predicted"/>
<gene>
    <name evidence="1" type="ORF">ACFO8Q_16685</name>
</gene>
<evidence type="ECO:0000313" key="2">
    <source>
        <dbReference type="Proteomes" id="UP001596002"/>
    </source>
</evidence>